<proteinExistence type="predicted"/>
<name>A0AB39UAX4_9BIFI</name>
<evidence type="ECO:0000313" key="2">
    <source>
        <dbReference type="EMBL" id="XDS45920.1"/>
    </source>
</evidence>
<dbReference type="EMBL" id="CP129675">
    <property type="protein sequence ID" value="XDS45920.1"/>
    <property type="molecule type" value="Genomic_DNA"/>
</dbReference>
<dbReference type="InterPro" id="IPR058712">
    <property type="entry name" value="SRA_ScoMcrA"/>
</dbReference>
<dbReference type="EMBL" id="CP129683">
    <property type="protein sequence ID" value="XDS50520.1"/>
    <property type="molecule type" value="Genomic_DNA"/>
</dbReference>
<protein>
    <recommendedName>
        <fullName evidence="1">ScoMcrA-like SRA domain-containing protein</fullName>
    </recommendedName>
</protein>
<reference evidence="2" key="1">
    <citation type="submission" date="2023-07" db="EMBL/GenBank/DDBJ databases">
        <title>Bifidobacterium aquikefiriaerophilum sp. nov. and Bifidobacterium eccum sp. nov., isolated from water kefir.</title>
        <authorList>
            <person name="Breselge S."/>
            <person name="Bellassi P."/>
            <person name="Barcenilla C."/>
            <person name="Alvarez-Ordonez A."/>
            <person name="Morelli L."/>
            <person name="Cotter P.D."/>
        </authorList>
    </citation>
    <scope>NUCLEOTIDE SEQUENCE</scope>
    <source>
        <strain evidence="4">WK012_4_13</strain>
        <strain evidence="3">WK013_4_14</strain>
        <strain evidence="2">WK048_4_13</strain>
    </source>
</reference>
<accession>A0AB39UAX4</accession>
<feature type="domain" description="ScoMcrA-like SRA" evidence="1">
    <location>
        <begin position="11"/>
        <end position="108"/>
    </location>
</feature>
<sequence length="309" mass="34276">MGTTKWAITEGTVFKHKRDIRVIIGSGNFQSGIIRPKGENDVLLFSNPTSAETYGYSDREGMQEDGTYLYAAQGSNGDQVLTKGANKAVLETANNGGILRLFVHNSQGYQYVGAFGLADKPFIQTATNPNLYTFCLVSQGADVRILNTTAEPTRTTLHAQPWTPKTTDLANIPEKHYETRQAQQVEHVLEKDFGAWLIQQHKELEDLTIRVSNVDIKPDIFNSTDAEIIEAKASETRGYVRTAIGQVLDYVNNVNHCKQATNREHTHVKAALLLPASPEQDLVELCSELSIRIYCRKGSAFTELTSTNL</sequence>
<dbReference type="EMBL" id="CP129682">
    <property type="protein sequence ID" value="XDS49298.1"/>
    <property type="molecule type" value="Genomic_DNA"/>
</dbReference>
<evidence type="ECO:0000313" key="4">
    <source>
        <dbReference type="EMBL" id="XDS50520.1"/>
    </source>
</evidence>
<dbReference type="AlphaFoldDB" id="A0AB39UAX4"/>
<dbReference type="KEGG" id="bfk:QN062_09075"/>
<evidence type="ECO:0000259" key="1">
    <source>
        <dbReference type="Pfam" id="PF26348"/>
    </source>
</evidence>
<evidence type="ECO:0000313" key="3">
    <source>
        <dbReference type="EMBL" id="XDS49298.1"/>
    </source>
</evidence>
<dbReference type="Pfam" id="PF26348">
    <property type="entry name" value="SRA_ScoMcrA"/>
    <property type="match status" value="1"/>
</dbReference>
<gene>
    <name evidence="4" type="ORF">QN062_09075</name>
    <name evidence="3" type="ORF">QN216_03270</name>
    <name evidence="2" type="ORF">QN217_07175</name>
</gene>
<organism evidence="2">
    <name type="scientific">Bifidobacterium fermentum</name>
    <dbReference type="NCBI Taxonomy" id="3059035"/>
    <lineage>
        <taxon>Bacteria</taxon>
        <taxon>Bacillati</taxon>
        <taxon>Actinomycetota</taxon>
        <taxon>Actinomycetes</taxon>
        <taxon>Bifidobacteriales</taxon>
        <taxon>Bifidobacteriaceae</taxon>
        <taxon>Bifidobacterium</taxon>
    </lineage>
</organism>
<dbReference type="RefSeq" id="WP_369341484.1">
    <property type="nucleotide sequence ID" value="NZ_CP129675.1"/>
</dbReference>